<gene>
    <name evidence="2" type="ORF">F1189_21215</name>
</gene>
<keyword evidence="3" id="KW-1185">Reference proteome</keyword>
<name>A0A5M6IR63_9PROT</name>
<proteinExistence type="predicted"/>
<dbReference type="RefSeq" id="WP_150042882.1">
    <property type="nucleotide sequence ID" value="NZ_OW485601.1"/>
</dbReference>
<feature type="chain" id="PRO_5024372767" description="DUF5666 domain-containing protein" evidence="1">
    <location>
        <begin position="27"/>
        <end position="203"/>
    </location>
</feature>
<protein>
    <recommendedName>
        <fullName evidence="4">DUF5666 domain-containing protein</fullName>
    </recommendedName>
</protein>
<keyword evidence="1" id="KW-0732">Signal</keyword>
<comment type="caution">
    <text evidence="2">The sequence shown here is derived from an EMBL/GenBank/DDBJ whole genome shotgun (WGS) entry which is preliminary data.</text>
</comment>
<feature type="signal peptide" evidence="1">
    <location>
        <begin position="1"/>
        <end position="26"/>
    </location>
</feature>
<reference evidence="2 3" key="1">
    <citation type="submission" date="2019-09" db="EMBL/GenBank/DDBJ databases">
        <title>Genome sequence of Rhodovastum atsumiense, a diverse member of the Acetobacteraceae family of non-sulfur purple photosynthetic bacteria.</title>
        <authorList>
            <person name="Meyer T."/>
            <person name="Kyndt J."/>
        </authorList>
    </citation>
    <scope>NUCLEOTIDE SEQUENCE [LARGE SCALE GENOMIC DNA]</scope>
    <source>
        <strain evidence="2 3">DSM 21279</strain>
    </source>
</reference>
<evidence type="ECO:0000313" key="3">
    <source>
        <dbReference type="Proteomes" id="UP000325255"/>
    </source>
</evidence>
<accession>A0A5M6IR63</accession>
<evidence type="ECO:0000256" key="1">
    <source>
        <dbReference type="SAM" id="SignalP"/>
    </source>
</evidence>
<organism evidence="2 3">
    <name type="scientific">Rhodovastum atsumiense</name>
    <dbReference type="NCBI Taxonomy" id="504468"/>
    <lineage>
        <taxon>Bacteria</taxon>
        <taxon>Pseudomonadati</taxon>
        <taxon>Pseudomonadota</taxon>
        <taxon>Alphaproteobacteria</taxon>
        <taxon>Acetobacterales</taxon>
        <taxon>Acetobacteraceae</taxon>
        <taxon>Rhodovastum</taxon>
    </lineage>
</organism>
<dbReference type="OrthoDB" id="7286819at2"/>
<evidence type="ECO:0008006" key="4">
    <source>
        <dbReference type="Google" id="ProtNLM"/>
    </source>
</evidence>
<dbReference type="EMBL" id="VWPK01000039">
    <property type="protein sequence ID" value="KAA5610028.1"/>
    <property type="molecule type" value="Genomic_DNA"/>
</dbReference>
<sequence>MSRRLSILTVVAAAAALPLLAAPVSAQGVPPQPGAITSPVPSPEAVTIHAKISAINPSTRAVTLTGANGQSVTLKAGPLVDLNRLKQGDTVNAKYYRSVSFLLSSPGEPVPESEIVAAAARKVTTPGGDALVLTRLSVIVVGIDIPAHSVDVVDPSGGAVRTVIVTDPARIALLPELKVGDAITAVVSEALAVSIQPAEKSWF</sequence>
<dbReference type="Proteomes" id="UP000325255">
    <property type="component" value="Unassembled WGS sequence"/>
</dbReference>
<dbReference type="AlphaFoldDB" id="A0A5M6IR63"/>
<evidence type="ECO:0000313" key="2">
    <source>
        <dbReference type="EMBL" id="KAA5610028.1"/>
    </source>
</evidence>